<evidence type="ECO:0000256" key="3">
    <source>
        <dbReference type="ARBA" id="ARBA00022448"/>
    </source>
</evidence>
<feature type="transmembrane region" description="Helical" evidence="8">
    <location>
        <begin position="303"/>
        <end position="322"/>
    </location>
</feature>
<dbReference type="Gene3D" id="3.40.1710.10">
    <property type="entry name" value="abc type-2 transporter like domain"/>
    <property type="match status" value="1"/>
</dbReference>
<keyword evidence="4" id="KW-1003">Cell membrane</keyword>
<evidence type="ECO:0000256" key="8">
    <source>
        <dbReference type="SAM" id="Phobius"/>
    </source>
</evidence>
<gene>
    <name evidence="10" type="ORF">ACFPXP_13130</name>
</gene>
<evidence type="ECO:0000256" key="5">
    <source>
        <dbReference type="ARBA" id="ARBA00022692"/>
    </source>
</evidence>
<evidence type="ECO:0000256" key="7">
    <source>
        <dbReference type="ARBA" id="ARBA00023136"/>
    </source>
</evidence>
<dbReference type="RefSeq" id="WP_379894710.1">
    <property type="nucleotide sequence ID" value="NZ_CBCSCT010000043.1"/>
</dbReference>
<dbReference type="Proteomes" id="UP001596250">
    <property type="component" value="Unassembled WGS sequence"/>
</dbReference>
<dbReference type="PANTHER" id="PTHR30294">
    <property type="entry name" value="MEMBRANE COMPONENT OF ABC TRANSPORTER YHHJ-RELATED"/>
    <property type="match status" value="1"/>
</dbReference>
<evidence type="ECO:0000256" key="6">
    <source>
        <dbReference type="ARBA" id="ARBA00022989"/>
    </source>
</evidence>
<name>A0ABW1IQH7_9BACL</name>
<evidence type="ECO:0000313" key="10">
    <source>
        <dbReference type="EMBL" id="MFC5987348.1"/>
    </source>
</evidence>
<dbReference type="InterPro" id="IPR051449">
    <property type="entry name" value="ABC-2_transporter_component"/>
</dbReference>
<reference evidence="11" key="1">
    <citation type="journal article" date="2019" name="Int. J. Syst. Evol. Microbiol.">
        <title>The Global Catalogue of Microorganisms (GCM) 10K type strain sequencing project: providing services to taxonomists for standard genome sequencing and annotation.</title>
        <authorList>
            <consortium name="The Broad Institute Genomics Platform"/>
            <consortium name="The Broad Institute Genome Sequencing Center for Infectious Disease"/>
            <person name="Wu L."/>
            <person name="Ma J."/>
        </authorList>
    </citation>
    <scope>NUCLEOTIDE SEQUENCE [LARGE SCALE GENOMIC DNA]</scope>
    <source>
        <strain evidence="11">CCM 8749</strain>
    </source>
</reference>
<evidence type="ECO:0000256" key="2">
    <source>
        <dbReference type="ARBA" id="ARBA00007783"/>
    </source>
</evidence>
<evidence type="ECO:0000313" key="11">
    <source>
        <dbReference type="Proteomes" id="UP001596250"/>
    </source>
</evidence>
<dbReference type="Pfam" id="PF12698">
    <property type="entry name" value="ABC2_membrane_3"/>
    <property type="match status" value="1"/>
</dbReference>
<dbReference type="PANTHER" id="PTHR30294:SF45">
    <property type="entry name" value="LINEARMYCIN RESISTANCE PERMEASE PROTEIN LNRN"/>
    <property type="match status" value="1"/>
</dbReference>
<dbReference type="PROSITE" id="PS51012">
    <property type="entry name" value="ABC_TM2"/>
    <property type="match status" value="1"/>
</dbReference>
<evidence type="ECO:0000256" key="1">
    <source>
        <dbReference type="ARBA" id="ARBA00004651"/>
    </source>
</evidence>
<keyword evidence="3" id="KW-0813">Transport</keyword>
<feature type="domain" description="ABC transmembrane type-2" evidence="9">
    <location>
        <begin position="155"/>
        <end position="378"/>
    </location>
</feature>
<proteinExistence type="inferred from homology"/>
<comment type="caution">
    <text evidence="10">The sequence shown here is derived from an EMBL/GenBank/DDBJ whole genome shotgun (WGS) entry which is preliminary data.</text>
</comment>
<keyword evidence="6 8" id="KW-1133">Transmembrane helix</keyword>
<dbReference type="InterPro" id="IPR047817">
    <property type="entry name" value="ABC2_TM_bact-type"/>
</dbReference>
<organism evidence="10 11">
    <name type="scientific">Marinicrinis lubricantis</name>
    <dbReference type="NCBI Taxonomy" id="2086470"/>
    <lineage>
        <taxon>Bacteria</taxon>
        <taxon>Bacillati</taxon>
        <taxon>Bacillota</taxon>
        <taxon>Bacilli</taxon>
        <taxon>Bacillales</taxon>
        <taxon>Paenibacillaceae</taxon>
    </lineage>
</organism>
<keyword evidence="5 8" id="KW-0812">Transmembrane</keyword>
<evidence type="ECO:0000256" key="4">
    <source>
        <dbReference type="ARBA" id="ARBA00022475"/>
    </source>
</evidence>
<keyword evidence="7 8" id="KW-0472">Membrane</keyword>
<feature type="transmembrane region" description="Helical" evidence="8">
    <location>
        <begin position="187"/>
        <end position="210"/>
    </location>
</feature>
<comment type="similarity">
    <text evidence="2">Belongs to the ABC-2 integral membrane protein family.</text>
</comment>
<comment type="subcellular location">
    <subcellularLocation>
        <location evidence="1">Cell membrane</location>
        <topology evidence="1">Multi-pass membrane protein</topology>
    </subcellularLocation>
</comment>
<feature type="transmembrane region" description="Helical" evidence="8">
    <location>
        <begin position="270"/>
        <end position="291"/>
    </location>
</feature>
<evidence type="ECO:0000259" key="9">
    <source>
        <dbReference type="PROSITE" id="PS51012"/>
    </source>
</evidence>
<feature type="transmembrane region" description="Helical" evidence="8">
    <location>
        <begin position="353"/>
        <end position="375"/>
    </location>
</feature>
<feature type="transmembrane region" description="Helical" evidence="8">
    <location>
        <begin position="231"/>
        <end position="258"/>
    </location>
</feature>
<keyword evidence="11" id="KW-1185">Reference proteome</keyword>
<feature type="transmembrane region" description="Helical" evidence="8">
    <location>
        <begin position="21"/>
        <end position="39"/>
    </location>
</feature>
<sequence length="382" mass="42183">MRSIIIALNVIRRTLNGKKGWLFYLVLPAVVVSLFTVMAKQESSDPIDIHLLNADQGVLGEMLIQDMEEMIPIHWIQEKNYASLHMKVTDDADLIGLYIPEDFTERIWNGQTGGLELYQFQVSTSSIVFKAGLQQASALYEQTAAVVRQSGAEQAGGMEQWVSLLREGQHIPIQAEYMDQKPPNSGIYMASGMLLMFLMALMNGSINSILEDRSRNTMSRIYAAPVRVWEIALGNFAGSFIMGSAQIAVILLMTRYILRYDYGISVYEHFLVLECFLLATMGIASAVAGLVRNPKVVSDVQTMIITPTCMLGGCFWPVSIMPDFLQKVSMFMPQRWAIDALEQLSAGKALGDIALHLAILVLTAVVLLGFGASVLKPSDSTS</sequence>
<protein>
    <submittedName>
        <fullName evidence="10">ABC transporter permease</fullName>
    </submittedName>
</protein>
<accession>A0ABW1IQH7</accession>
<dbReference type="InterPro" id="IPR013525">
    <property type="entry name" value="ABC2_TM"/>
</dbReference>
<dbReference type="EMBL" id="JBHSQV010000160">
    <property type="protein sequence ID" value="MFC5987348.1"/>
    <property type="molecule type" value="Genomic_DNA"/>
</dbReference>